<proteinExistence type="predicted"/>
<dbReference type="EMBL" id="JAGIOB010000001">
    <property type="protein sequence ID" value="MBP2417393.1"/>
    <property type="molecule type" value="Genomic_DNA"/>
</dbReference>
<comment type="caution">
    <text evidence="3">The sequence shown here is derived from an EMBL/GenBank/DDBJ whole genome shotgun (WGS) entry which is preliminary data.</text>
</comment>
<organism evidence="3 4">
    <name type="scientific">Microlunatus capsulatus</name>
    <dbReference type="NCBI Taxonomy" id="99117"/>
    <lineage>
        <taxon>Bacteria</taxon>
        <taxon>Bacillati</taxon>
        <taxon>Actinomycetota</taxon>
        <taxon>Actinomycetes</taxon>
        <taxon>Propionibacteriales</taxon>
        <taxon>Propionibacteriaceae</taxon>
        <taxon>Microlunatus</taxon>
    </lineage>
</organism>
<evidence type="ECO:0000256" key="1">
    <source>
        <dbReference type="SAM" id="MobiDB-lite"/>
    </source>
</evidence>
<protein>
    <submittedName>
        <fullName evidence="3">Uncharacterized protein</fullName>
    </submittedName>
</protein>
<gene>
    <name evidence="3" type="ORF">JOF54_002315</name>
</gene>
<feature type="transmembrane region" description="Helical" evidence="2">
    <location>
        <begin position="6"/>
        <end position="25"/>
    </location>
</feature>
<evidence type="ECO:0000313" key="4">
    <source>
        <dbReference type="Proteomes" id="UP000758168"/>
    </source>
</evidence>
<dbReference type="RefSeq" id="WP_210055896.1">
    <property type="nucleotide sequence ID" value="NZ_BAAAMH010000005.1"/>
</dbReference>
<keyword evidence="4" id="KW-1185">Reference proteome</keyword>
<keyword evidence="2" id="KW-1133">Transmembrane helix</keyword>
<evidence type="ECO:0000313" key="3">
    <source>
        <dbReference type="EMBL" id="MBP2417393.1"/>
    </source>
</evidence>
<evidence type="ECO:0000256" key="2">
    <source>
        <dbReference type="SAM" id="Phobius"/>
    </source>
</evidence>
<reference evidence="3 4" key="1">
    <citation type="submission" date="2021-03" db="EMBL/GenBank/DDBJ databases">
        <title>Sequencing the genomes of 1000 actinobacteria strains.</title>
        <authorList>
            <person name="Klenk H.-P."/>
        </authorList>
    </citation>
    <scope>NUCLEOTIDE SEQUENCE [LARGE SCALE GENOMIC DNA]</scope>
    <source>
        <strain evidence="3 4">DSM 12936</strain>
    </source>
</reference>
<keyword evidence="2" id="KW-0812">Transmembrane</keyword>
<feature type="compositionally biased region" description="Basic residues" evidence="1">
    <location>
        <begin position="48"/>
        <end position="72"/>
    </location>
</feature>
<keyword evidence="2" id="KW-0472">Membrane</keyword>
<dbReference type="Proteomes" id="UP000758168">
    <property type="component" value="Unassembled WGS sequence"/>
</dbReference>
<name>A0ABS4Z8L5_9ACTN</name>
<feature type="region of interest" description="Disordered" evidence="1">
    <location>
        <begin position="36"/>
        <end position="80"/>
    </location>
</feature>
<accession>A0ABS4Z8L5</accession>
<sequence>MDITQLVITLGSVVGVALVGAMAVVPSVMDARAGTADAPVAPTPLAPRPRRSGHPHAARRPAHRGHGPRGHGRPPVDLAA</sequence>